<accession>A0A1G2DAI0</accession>
<reference evidence="1 2" key="1">
    <citation type="journal article" date="2016" name="Nat. Commun.">
        <title>Thousands of microbial genomes shed light on interconnected biogeochemical processes in an aquifer system.</title>
        <authorList>
            <person name="Anantharaman K."/>
            <person name="Brown C.T."/>
            <person name="Hug L.A."/>
            <person name="Sharon I."/>
            <person name="Castelle C.J."/>
            <person name="Probst A.J."/>
            <person name="Thomas B.C."/>
            <person name="Singh A."/>
            <person name="Wilkins M.J."/>
            <person name="Karaoz U."/>
            <person name="Brodie E.L."/>
            <person name="Williams K.H."/>
            <person name="Hubbard S.S."/>
            <person name="Banfield J.F."/>
        </authorList>
    </citation>
    <scope>NUCLEOTIDE SEQUENCE [LARGE SCALE GENOMIC DNA]</scope>
</reference>
<dbReference type="AlphaFoldDB" id="A0A1G2DAI0"/>
<comment type="caution">
    <text evidence="1">The sequence shown here is derived from an EMBL/GenBank/DDBJ whole genome shotgun (WGS) entry which is preliminary data.</text>
</comment>
<evidence type="ECO:0000313" key="1">
    <source>
        <dbReference type="EMBL" id="OGZ10543.1"/>
    </source>
</evidence>
<dbReference type="Proteomes" id="UP000177996">
    <property type="component" value="Unassembled WGS sequence"/>
</dbReference>
<dbReference type="EMBL" id="MHLL01000007">
    <property type="protein sequence ID" value="OGZ10543.1"/>
    <property type="molecule type" value="Genomic_DNA"/>
</dbReference>
<name>A0A1G2DAI0_9BACT</name>
<protein>
    <submittedName>
        <fullName evidence="1">Uncharacterized protein</fullName>
    </submittedName>
</protein>
<evidence type="ECO:0000313" key="2">
    <source>
        <dbReference type="Proteomes" id="UP000177996"/>
    </source>
</evidence>
<gene>
    <name evidence="1" type="ORF">A3D65_01780</name>
</gene>
<proteinExistence type="predicted"/>
<sequence length="162" mass="18437">MATRKKAVGAKPKKTVAKKSKKKVAAIPTETVLDFTFKRAGNPRTVKMKVECELTAPKPNNEHEELEGVAPLKILCGEVYYYPIFQRFKGKNTLYRNIATCIMCFRKGDPRVSDFDIVMWFFTPNELLGWKTPVEVGRDTDKNVRTRIIEAAEEESPLGIVR</sequence>
<organism evidence="1 2">
    <name type="scientific">Candidatus Lloydbacteria bacterium RIFCSPHIGHO2_02_FULL_50_13</name>
    <dbReference type="NCBI Taxonomy" id="1798661"/>
    <lineage>
        <taxon>Bacteria</taxon>
        <taxon>Candidatus Lloydiibacteriota</taxon>
    </lineage>
</organism>